<evidence type="ECO:0000259" key="11">
    <source>
        <dbReference type="PROSITE" id="PS51371"/>
    </source>
</evidence>
<protein>
    <submittedName>
        <fullName evidence="13">Hemolysin family protein</fullName>
    </submittedName>
</protein>
<comment type="caution">
    <text evidence="13">The sequence shown here is derived from an EMBL/GenBank/DDBJ whole genome shotgun (WGS) entry which is preliminary data.</text>
</comment>
<dbReference type="Proteomes" id="UP001168528">
    <property type="component" value="Unassembled WGS sequence"/>
</dbReference>
<evidence type="ECO:0000256" key="3">
    <source>
        <dbReference type="ARBA" id="ARBA00022692"/>
    </source>
</evidence>
<dbReference type="InterPro" id="IPR000644">
    <property type="entry name" value="CBS_dom"/>
</dbReference>
<evidence type="ECO:0000256" key="4">
    <source>
        <dbReference type="ARBA" id="ARBA00022737"/>
    </source>
</evidence>
<feature type="transmembrane region" description="Helical" evidence="10">
    <location>
        <begin position="135"/>
        <end position="157"/>
    </location>
</feature>
<dbReference type="Gene3D" id="3.30.465.10">
    <property type="match status" value="1"/>
</dbReference>
<evidence type="ECO:0000313" key="13">
    <source>
        <dbReference type="EMBL" id="MDO1447840.1"/>
    </source>
</evidence>
<keyword evidence="5 9" id="KW-1133">Transmembrane helix</keyword>
<dbReference type="Gene3D" id="3.10.580.10">
    <property type="entry name" value="CBS-domain"/>
    <property type="match status" value="1"/>
</dbReference>
<comment type="subcellular location">
    <subcellularLocation>
        <location evidence="1">Cell membrane</location>
        <topology evidence="1">Multi-pass membrane protein</topology>
    </subcellularLocation>
</comment>
<dbReference type="SUPFAM" id="SSF54631">
    <property type="entry name" value="CBS-domain pair"/>
    <property type="match status" value="1"/>
</dbReference>
<keyword evidence="6 8" id="KW-0129">CBS domain</keyword>
<sequence length="440" mass="49615">MFFNVVFTLFLVFLNGFFVAAEFAIVKVRASQVELMAKTGSKTALMAKEIISKLDAYLSATQLGITIASLALGYVGETVVEEIILDLFHVLGISMSPSLTNKISLVVSFSLITVLHIVFGELAPKSLAIQRPEAVTLAIAYPLRFFYFVFKPIIWLLNSFANLVLKSVGIEPASEHEVHSPEELRYLVEQGSESGSIEENNYEIIKNAFDFSERTARQVMTPRTKVVGLNIDQADEQKLNKLIDEGYSRVPVFKNSVDNIVGIIYIKDLLLRMRRKETLVVKELMRPAHFVHESKKISDLLRDFQREHIHMAIVVNEYGGTEGILTLEDIIEEIVGEIQDEYDNEIPIIEEIDPTQFKALGAASIADINEYLPDPIPENKEYDSLAGLLIYHFGRIPNDNEKIVIEPYEFTVLKRLRNNIAQVQIARLPDENLSTAKPTI</sequence>
<keyword evidence="3 9" id="KW-0812">Transmembrane</keyword>
<dbReference type="PROSITE" id="PS51846">
    <property type="entry name" value="CNNM"/>
    <property type="match status" value="1"/>
</dbReference>
<dbReference type="InterPro" id="IPR016169">
    <property type="entry name" value="FAD-bd_PCMH_sub2"/>
</dbReference>
<feature type="domain" description="CNNM transmembrane" evidence="12">
    <location>
        <begin position="1"/>
        <end position="201"/>
    </location>
</feature>
<reference evidence="13" key="1">
    <citation type="submission" date="2023-07" db="EMBL/GenBank/DDBJ databases">
        <title>The genome sequence of Rhodocytophaga aerolata KACC 12507.</title>
        <authorList>
            <person name="Zhang X."/>
        </authorList>
    </citation>
    <scope>NUCLEOTIDE SEQUENCE</scope>
    <source>
        <strain evidence="13">KACC 12507</strain>
    </source>
</reference>
<evidence type="ECO:0000256" key="10">
    <source>
        <dbReference type="SAM" id="Phobius"/>
    </source>
</evidence>
<gene>
    <name evidence="13" type="ORF">Q0590_16330</name>
</gene>
<evidence type="ECO:0000256" key="1">
    <source>
        <dbReference type="ARBA" id="ARBA00004651"/>
    </source>
</evidence>
<feature type="domain" description="CBS" evidence="11">
    <location>
        <begin position="284"/>
        <end position="341"/>
    </location>
</feature>
<dbReference type="PANTHER" id="PTHR43099:SF2">
    <property type="entry name" value="UPF0053 PROTEIN YRKA"/>
    <property type="match status" value="1"/>
</dbReference>
<feature type="transmembrane region" description="Helical" evidence="10">
    <location>
        <begin position="103"/>
        <end position="123"/>
    </location>
</feature>
<dbReference type="InterPro" id="IPR002550">
    <property type="entry name" value="CNNM"/>
</dbReference>
<organism evidence="13 14">
    <name type="scientific">Rhodocytophaga aerolata</name>
    <dbReference type="NCBI Taxonomy" id="455078"/>
    <lineage>
        <taxon>Bacteria</taxon>
        <taxon>Pseudomonadati</taxon>
        <taxon>Bacteroidota</taxon>
        <taxon>Cytophagia</taxon>
        <taxon>Cytophagales</taxon>
        <taxon>Rhodocytophagaceae</taxon>
        <taxon>Rhodocytophaga</taxon>
    </lineage>
</organism>
<keyword evidence="4" id="KW-0677">Repeat</keyword>
<dbReference type="InterPro" id="IPR046342">
    <property type="entry name" value="CBS_dom_sf"/>
</dbReference>
<dbReference type="Pfam" id="PF01595">
    <property type="entry name" value="CNNM"/>
    <property type="match status" value="1"/>
</dbReference>
<dbReference type="EMBL" id="JAUKPO010000008">
    <property type="protein sequence ID" value="MDO1447840.1"/>
    <property type="molecule type" value="Genomic_DNA"/>
</dbReference>
<dbReference type="InterPro" id="IPR051676">
    <property type="entry name" value="UPF0053_domain"/>
</dbReference>
<keyword evidence="2" id="KW-1003">Cell membrane</keyword>
<dbReference type="InterPro" id="IPR044751">
    <property type="entry name" value="Ion_transp-like_CBS"/>
</dbReference>
<dbReference type="InterPro" id="IPR005170">
    <property type="entry name" value="Transptr-assoc_dom"/>
</dbReference>
<evidence type="ECO:0000259" key="12">
    <source>
        <dbReference type="PROSITE" id="PS51846"/>
    </source>
</evidence>
<name>A0ABT8R6V8_9BACT</name>
<dbReference type="Pfam" id="PF00571">
    <property type="entry name" value="CBS"/>
    <property type="match status" value="2"/>
</dbReference>
<dbReference type="RefSeq" id="WP_302038643.1">
    <property type="nucleotide sequence ID" value="NZ_JAUKPO010000008.1"/>
</dbReference>
<evidence type="ECO:0000256" key="2">
    <source>
        <dbReference type="ARBA" id="ARBA00022475"/>
    </source>
</evidence>
<keyword evidence="7 9" id="KW-0472">Membrane</keyword>
<evidence type="ECO:0000256" key="5">
    <source>
        <dbReference type="ARBA" id="ARBA00022989"/>
    </source>
</evidence>
<evidence type="ECO:0000256" key="6">
    <source>
        <dbReference type="ARBA" id="ARBA00023122"/>
    </source>
</evidence>
<dbReference type="CDD" id="cd04590">
    <property type="entry name" value="CBS_pair_CorC_HlyC_assoc"/>
    <property type="match status" value="1"/>
</dbReference>
<accession>A0ABT8R6V8</accession>
<dbReference type="SMART" id="SM01091">
    <property type="entry name" value="CorC_HlyC"/>
    <property type="match status" value="1"/>
</dbReference>
<dbReference type="PANTHER" id="PTHR43099">
    <property type="entry name" value="UPF0053 PROTEIN YRKA"/>
    <property type="match status" value="1"/>
</dbReference>
<dbReference type="Pfam" id="PF03471">
    <property type="entry name" value="CorC_HlyC"/>
    <property type="match status" value="1"/>
</dbReference>
<evidence type="ECO:0000256" key="8">
    <source>
        <dbReference type="PROSITE-ProRule" id="PRU00703"/>
    </source>
</evidence>
<dbReference type="InterPro" id="IPR036318">
    <property type="entry name" value="FAD-bd_PCMH-like_sf"/>
</dbReference>
<evidence type="ECO:0000256" key="7">
    <source>
        <dbReference type="ARBA" id="ARBA00023136"/>
    </source>
</evidence>
<keyword evidence="14" id="KW-1185">Reference proteome</keyword>
<proteinExistence type="predicted"/>
<feature type="domain" description="CBS" evidence="11">
    <location>
        <begin position="220"/>
        <end position="279"/>
    </location>
</feature>
<feature type="transmembrane region" description="Helical" evidence="10">
    <location>
        <begin position="6"/>
        <end position="26"/>
    </location>
</feature>
<evidence type="ECO:0000313" key="14">
    <source>
        <dbReference type="Proteomes" id="UP001168528"/>
    </source>
</evidence>
<evidence type="ECO:0000256" key="9">
    <source>
        <dbReference type="PROSITE-ProRule" id="PRU01193"/>
    </source>
</evidence>
<dbReference type="PROSITE" id="PS51371">
    <property type="entry name" value="CBS"/>
    <property type="match status" value="2"/>
</dbReference>
<dbReference type="SUPFAM" id="SSF56176">
    <property type="entry name" value="FAD-binding/transporter-associated domain-like"/>
    <property type="match status" value="1"/>
</dbReference>